<organism evidence="2 3">
    <name type="scientific">Micromonospora rifamycinica</name>
    <dbReference type="NCBI Taxonomy" id="291594"/>
    <lineage>
        <taxon>Bacteria</taxon>
        <taxon>Bacillati</taxon>
        <taxon>Actinomycetota</taxon>
        <taxon>Actinomycetes</taxon>
        <taxon>Micromonosporales</taxon>
        <taxon>Micromonosporaceae</taxon>
        <taxon>Micromonospora</taxon>
    </lineage>
</organism>
<evidence type="ECO:0000313" key="2">
    <source>
        <dbReference type="EMBL" id="SCG49622.1"/>
    </source>
</evidence>
<evidence type="ECO:0000256" key="1">
    <source>
        <dbReference type="SAM" id="MobiDB-lite"/>
    </source>
</evidence>
<feature type="compositionally biased region" description="Low complexity" evidence="1">
    <location>
        <begin position="18"/>
        <end position="85"/>
    </location>
</feature>
<accession>A0A1C5HUH4</accession>
<dbReference type="InterPro" id="IPR024787">
    <property type="entry name" value="EcsC"/>
</dbReference>
<dbReference type="EMBL" id="LT607752">
    <property type="protein sequence ID" value="SCG49622.1"/>
    <property type="molecule type" value="Genomic_DNA"/>
</dbReference>
<dbReference type="Pfam" id="PF12787">
    <property type="entry name" value="EcsC"/>
    <property type="match status" value="1"/>
</dbReference>
<name>A0A1C5HUH4_9ACTN</name>
<dbReference type="Proteomes" id="UP000198226">
    <property type="component" value="Chromosome I"/>
</dbReference>
<keyword evidence="3" id="KW-1185">Reference proteome</keyword>
<feature type="compositionally biased region" description="Acidic residues" evidence="1">
    <location>
        <begin position="1"/>
        <end position="11"/>
    </location>
</feature>
<reference evidence="3" key="1">
    <citation type="submission" date="2016-06" db="EMBL/GenBank/DDBJ databases">
        <authorList>
            <person name="Varghese N."/>
            <person name="Submissions Spin"/>
        </authorList>
    </citation>
    <scope>NUCLEOTIDE SEQUENCE [LARGE SCALE GENOMIC DNA]</scope>
    <source>
        <strain evidence="3">DSM 44983</strain>
    </source>
</reference>
<sequence>MTDAVPVDDEPTAPLPPATADRPAVPVTPAAPASTATVPPAPVATAAVPPAPVPTAAVPAVPVPSGSAPVPAVPGAPAGDPGDAPEAPPARLWDRMRDDPQYAPEHLALEAVRRLGPEAAQWVARARAERPDATADQLADQAIRRFVNRARLSGAVSGAAGLPGAVIDVGVLAWTQARLVLHVAAAYGADPQHPDRATDLLVLQKVHKVAETARLALGVAAGRERAGALFGHAAQNPLGRVMLQLGVRLARMAGVRAAKRVFAKVVPGAAIILGTWANSSATKDLAERSQALYREHRSGLPQPRRP</sequence>
<protein>
    <submittedName>
        <fullName evidence="2">EcsC protein family protein</fullName>
    </submittedName>
</protein>
<evidence type="ECO:0000313" key="3">
    <source>
        <dbReference type="Proteomes" id="UP000198226"/>
    </source>
</evidence>
<proteinExistence type="predicted"/>
<dbReference type="AlphaFoldDB" id="A0A1C5HUH4"/>
<feature type="region of interest" description="Disordered" evidence="1">
    <location>
        <begin position="1"/>
        <end position="92"/>
    </location>
</feature>
<gene>
    <name evidence="2" type="ORF">GA0070623_1725</name>
</gene>